<evidence type="ECO:0000313" key="3">
    <source>
        <dbReference type="Proteomes" id="UP000053573"/>
    </source>
</evidence>
<dbReference type="PANTHER" id="PTHR28230:SF1">
    <property type="entry name" value="MITOCHONDRIAL IMPORT PROTEIN 2"/>
    <property type="match status" value="1"/>
</dbReference>
<feature type="compositionally biased region" description="Low complexity" evidence="1">
    <location>
        <begin position="10"/>
        <end position="20"/>
    </location>
</feature>
<dbReference type="PANTHER" id="PTHR28230">
    <property type="entry name" value="CHROMOSOME 1, WHOLE GENOME SHOTGUN SEQUENCE"/>
    <property type="match status" value="1"/>
</dbReference>
<dbReference type="GO" id="GO:0045040">
    <property type="term" value="P:protein insertion into mitochondrial outer membrane"/>
    <property type="evidence" value="ECO:0007669"/>
    <property type="project" value="InterPro"/>
</dbReference>
<evidence type="ECO:0000256" key="1">
    <source>
        <dbReference type="SAM" id="MobiDB-lite"/>
    </source>
</evidence>
<dbReference type="AlphaFoldDB" id="A0A0H1B274"/>
<dbReference type="GO" id="GO:0005741">
    <property type="term" value="C:mitochondrial outer membrane"/>
    <property type="evidence" value="ECO:0007669"/>
    <property type="project" value="TreeGrafter"/>
</dbReference>
<evidence type="ECO:0000313" key="2">
    <source>
        <dbReference type="EMBL" id="KLJ05455.1"/>
    </source>
</evidence>
<sequence length="133" mass="14339">MSSPPPPSSNFPSSHSPSPLASSYLLASRLNSLSDDDEVASLPSVSASDSSLDGDFSDGDDESDAEREWKESIQQLELLLTMVIIPFAGKFLGRKCAYWGWAKMMEWKYPVEIVVQNKAVARGAGVIEAAASL</sequence>
<feature type="compositionally biased region" description="Low complexity" evidence="1">
    <location>
        <begin position="40"/>
        <end position="54"/>
    </location>
</feature>
<reference evidence="3" key="1">
    <citation type="journal article" date="2015" name="PLoS Genet.">
        <title>The dynamic genome and transcriptome of the human fungal pathogen Blastomyces and close relative Emmonsia.</title>
        <authorList>
            <person name="Munoz J.F."/>
            <person name="Gauthier G.M."/>
            <person name="Desjardins C.A."/>
            <person name="Gallo J.E."/>
            <person name="Holder J."/>
            <person name="Sullivan T.D."/>
            <person name="Marty A.J."/>
            <person name="Carmen J.C."/>
            <person name="Chen Z."/>
            <person name="Ding L."/>
            <person name="Gujja S."/>
            <person name="Magrini V."/>
            <person name="Misas E."/>
            <person name="Mitreva M."/>
            <person name="Priest M."/>
            <person name="Saif S."/>
            <person name="Whiston E.A."/>
            <person name="Young S."/>
            <person name="Zeng Q."/>
            <person name="Goldman W.E."/>
            <person name="Mardis E.R."/>
            <person name="Taylor J.W."/>
            <person name="McEwen J.G."/>
            <person name="Clay O.K."/>
            <person name="Klein B.S."/>
            <person name="Cuomo C.A."/>
        </authorList>
    </citation>
    <scope>NUCLEOTIDE SEQUENCE [LARGE SCALE GENOMIC DNA]</scope>
    <source>
        <strain evidence="3">UAMH 139</strain>
    </source>
</reference>
<dbReference type="Pfam" id="PF19117">
    <property type="entry name" value="Mim2"/>
    <property type="match status" value="1"/>
</dbReference>
<dbReference type="STRING" id="2060906.A0A0H1B274"/>
<organism evidence="2 3">
    <name type="scientific">Blastomyces silverae</name>
    <dbReference type="NCBI Taxonomy" id="2060906"/>
    <lineage>
        <taxon>Eukaryota</taxon>
        <taxon>Fungi</taxon>
        <taxon>Dikarya</taxon>
        <taxon>Ascomycota</taxon>
        <taxon>Pezizomycotina</taxon>
        <taxon>Eurotiomycetes</taxon>
        <taxon>Eurotiomycetidae</taxon>
        <taxon>Onygenales</taxon>
        <taxon>Ajellomycetaceae</taxon>
        <taxon>Blastomyces</taxon>
    </lineage>
</organism>
<keyword evidence="3" id="KW-1185">Reference proteome</keyword>
<feature type="compositionally biased region" description="Acidic residues" evidence="1">
    <location>
        <begin position="55"/>
        <end position="65"/>
    </location>
</feature>
<dbReference type="Proteomes" id="UP000053573">
    <property type="component" value="Unassembled WGS sequence"/>
</dbReference>
<feature type="region of interest" description="Disordered" evidence="1">
    <location>
        <begin position="40"/>
        <end position="68"/>
    </location>
</feature>
<dbReference type="EMBL" id="LDEV01003616">
    <property type="protein sequence ID" value="KLJ05455.1"/>
    <property type="molecule type" value="Genomic_DNA"/>
</dbReference>
<name>A0A0H1B274_9EURO</name>
<gene>
    <name evidence="2" type="ORF">EMPG_11034</name>
</gene>
<proteinExistence type="predicted"/>
<dbReference type="GO" id="GO:0070096">
    <property type="term" value="P:mitochondrial outer membrane translocase complex assembly"/>
    <property type="evidence" value="ECO:0007669"/>
    <property type="project" value="InterPro"/>
</dbReference>
<dbReference type="InterPro" id="IPR037652">
    <property type="entry name" value="Mim2"/>
</dbReference>
<feature type="region of interest" description="Disordered" evidence="1">
    <location>
        <begin position="1"/>
        <end position="20"/>
    </location>
</feature>
<comment type="caution">
    <text evidence="2">The sequence shown here is derived from an EMBL/GenBank/DDBJ whole genome shotgun (WGS) entry which is preliminary data.</text>
</comment>
<accession>A0A0H1B274</accession>
<protein>
    <submittedName>
        <fullName evidence="2">Uncharacterized protein</fullName>
    </submittedName>
</protein>
<dbReference type="OrthoDB" id="5555533at2759"/>